<dbReference type="Gene3D" id="1.20.58.390">
    <property type="entry name" value="Neurotransmitter-gated ion-channel transmembrane domain"/>
    <property type="match status" value="1"/>
</dbReference>
<proteinExistence type="predicted"/>
<evidence type="ECO:0000256" key="1">
    <source>
        <dbReference type="SAM" id="Phobius"/>
    </source>
</evidence>
<name>A0A9D4R1M2_DREPO</name>
<keyword evidence="1" id="KW-0812">Transmembrane</keyword>
<dbReference type="InterPro" id="IPR036719">
    <property type="entry name" value="Neuro-gated_channel_TM_sf"/>
</dbReference>
<dbReference type="EMBL" id="JAIWYP010000003">
    <property type="protein sequence ID" value="KAH3850843.1"/>
    <property type="molecule type" value="Genomic_DNA"/>
</dbReference>
<gene>
    <name evidence="2" type="ORF">DPMN_093318</name>
</gene>
<accession>A0A9D4R1M2</accession>
<reference evidence="2" key="2">
    <citation type="submission" date="2020-11" db="EMBL/GenBank/DDBJ databases">
        <authorList>
            <person name="McCartney M.A."/>
            <person name="Auch B."/>
            <person name="Kono T."/>
            <person name="Mallez S."/>
            <person name="Becker A."/>
            <person name="Gohl D.M."/>
            <person name="Silverstein K.A.T."/>
            <person name="Koren S."/>
            <person name="Bechman K.B."/>
            <person name="Herman A."/>
            <person name="Abrahante J.E."/>
            <person name="Garbe J."/>
        </authorList>
    </citation>
    <scope>NUCLEOTIDE SEQUENCE</scope>
    <source>
        <strain evidence="2">Duluth1</strain>
        <tissue evidence="2">Whole animal</tissue>
    </source>
</reference>
<reference evidence="2" key="1">
    <citation type="journal article" date="2019" name="bioRxiv">
        <title>The Genome of the Zebra Mussel, Dreissena polymorpha: A Resource for Invasive Species Research.</title>
        <authorList>
            <person name="McCartney M.A."/>
            <person name="Auch B."/>
            <person name="Kono T."/>
            <person name="Mallez S."/>
            <person name="Zhang Y."/>
            <person name="Obille A."/>
            <person name="Becker A."/>
            <person name="Abrahante J.E."/>
            <person name="Garbe J."/>
            <person name="Badalamenti J.P."/>
            <person name="Herman A."/>
            <person name="Mangelson H."/>
            <person name="Liachko I."/>
            <person name="Sullivan S."/>
            <person name="Sone E.D."/>
            <person name="Koren S."/>
            <person name="Silverstein K.A.T."/>
            <person name="Beckman K.B."/>
            <person name="Gohl D.M."/>
        </authorList>
    </citation>
    <scope>NUCLEOTIDE SEQUENCE</scope>
    <source>
        <strain evidence="2">Duluth1</strain>
        <tissue evidence="2">Whole animal</tissue>
    </source>
</reference>
<evidence type="ECO:0000313" key="2">
    <source>
        <dbReference type="EMBL" id="KAH3850843.1"/>
    </source>
</evidence>
<protein>
    <submittedName>
        <fullName evidence="2">Uncharacterized protein</fullName>
    </submittedName>
</protein>
<organism evidence="2 3">
    <name type="scientific">Dreissena polymorpha</name>
    <name type="common">Zebra mussel</name>
    <name type="synonym">Mytilus polymorpha</name>
    <dbReference type="NCBI Taxonomy" id="45954"/>
    <lineage>
        <taxon>Eukaryota</taxon>
        <taxon>Metazoa</taxon>
        <taxon>Spiralia</taxon>
        <taxon>Lophotrochozoa</taxon>
        <taxon>Mollusca</taxon>
        <taxon>Bivalvia</taxon>
        <taxon>Autobranchia</taxon>
        <taxon>Heteroconchia</taxon>
        <taxon>Euheterodonta</taxon>
        <taxon>Imparidentia</taxon>
        <taxon>Neoheterodontei</taxon>
        <taxon>Myida</taxon>
        <taxon>Dreissenoidea</taxon>
        <taxon>Dreissenidae</taxon>
        <taxon>Dreissena</taxon>
    </lineage>
</organism>
<dbReference type="GO" id="GO:0006811">
    <property type="term" value="P:monoatomic ion transport"/>
    <property type="evidence" value="ECO:0007669"/>
    <property type="project" value="InterPro"/>
</dbReference>
<keyword evidence="1" id="KW-0472">Membrane</keyword>
<dbReference type="Proteomes" id="UP000828390">
    <property type="component" value="Unassembled WGS sequence"/>
</dbReference>
<evidence type="ECO:0000313" key="3">
    <source>
        <dbReference type="Proteomes" id="UP000828390"/>
    </source>
</evidence>
<dbReference type="InterPro" id="IPR038050">
    <property type="entry name" value="Neuro_actylchol_rec"/>
</dbReference>
<dbReference type="GO" id="GO:0016020">
    <property type="term" value="C:membrane"/>
    <property type="evidence" value="ECO:0007669"/>
    <property type="project" value="InterPro"/>
</dbReference>
<dbReference type="AlphaFoldDB" id="A0A9D4R1M2"/>
<keyword evidence="3" id="KW-1185">Reference proteome</keyword>
<comment type="caution">
    <text evidence="2">The sequence shown here is derived from an EMBL/GenBank/DDBJ whole genome shotgun (WGS) entry which is preliminary data.</text>
</comment>
<dbReference type="SUPFAM" id="SSF90112">
    <property type="entry name" value="Neurotransmitter-gated ion-channel transmembrane pore"/>
    <property type="match status" value="1"/>
</dbReference>
<feature type="transmembrane region" description="Helical" evidence="1">
    <location>
        <begin position="132"/>
        <end position="149"/>
    </location>
</feature>
<keyword evidence="1" id="KW-1133">Transmembrane helix</keyword>
<sequence length="150" mass="17457">MIDGIARILCLRKDLIENEPSKPVHANKNNYAYHSTTKTIACEMVYSEAQLLDNGRENRNQNFEMSSKEDVQQNGIFLGDDIHEITFSPNLSDDIRFIREELEQVRNKKAKVDQKEKCLREWKVICCVTDRVFFICYLLINIIGIAVIIF</sequence>